<feature type="region of interest" description="Disordered" evidence="1">
    <location>
        <begin position="31"/>
        <end position="51"/>
    </location>
</feature>
<feature type="region of interest" description="Disordered" evidence="1">
    <location>
        <begin position="134"/>
        <end position="153"/>
    </location>
</feature>
<keyword evidence="3" id="KW-1185">Reference proteome</keyword>
<evidence type="ECO:0000313" key="2">
    <source>
        <dbReference type="EMBL" id="KAE9382962.1"/>
    </source>
</evidence>
<dbReference type="Proteomes" id="UP000799118">
    <property type="component" value="Unassembled WGS sequence"/>
</dbReference>
<protein>
    <submittedName>
        <fullName evidence="2">Uncharacterized protein</fullName>
    </submittedName>
</protein>
<sequence length="176" mass="19621">MPENLKELWKMDRLFSVRGLRPASRFNPSIKSASEFRKRQESPGSQQTLEHESTNVELVGVECIVFVTELSEYKTKGEIFTTPVEMSTGLRGSRVYAYRGSAGRTGGNGGMIVEMRGLVAVQLLKVRVQQMVGEEGAKGDSDEDGKDSGGFGHIREKSGMRNCHVRWLGLRLIYHV</sequence>
<proteinExistence type="predicted"/>
<accession>A0A6A4GBQ0</accession>
<organism evidence="2 3">
    <name type="scientific">Gymnopus androsaceus JB14</name>
    <dbReference type="NCBI Taxonomy" id="1447944"/>
    <lineage>
        <taxon>Eukaryota</taxon>
        <taxon>Fungi</taxon>
        <taxon>Dikarya</taxon>
        <taxon>Basidiomycota</taxon>
        <taxon>Agaricomycotina</taxon>
        <taxon>Agaricomycetes</taxon>
        <taxon>Agaricomycetidae</taxon>
        <taxon>Agaricales</taxon>
        <taxon>Marasmiineae</taxon>
        <taxon>Omphalotaceae</taxon>
        <taxon>Gymnopus</taxon>
    </lineage>
</organism>
<reference evidence="2" key="1">
    <citation type="journal article" date="2019" name="Environ. Microbiol.">
        <title>Fungal ecological strategies reflected in gene transcription - a case study of two litter decomposers.</title>
        <authorList>
            <person name="Barbi F."/>
            <person name="Kohler A."/>
            <person name="Barry K."/>
            <person name="Baskaran P."/>
            <person name="Daum C."/>
            <person name="Fauchery L."/>
            <person name="Ihrmark K."/>
            <person name="Kuo A."/>
            <person name="LaButti K."/>
            <person name="Lipzen A."/>
            <person name="Morin E."/>
            <person name="Grigoriev I.V."/>
            <person name="Henrissat B."/>
            <person name="Lindahl B."/>
            <person name="Martin F."/>
        </authorList>
    </citation>
    <scope>NUCLEOTIDE SEQUENCE</scope>
    <source>
        <strain evidence="2">JB14</strain>
    </source>
</reference>
<dbReference type="AlphaFoldDB" id="A0A6A4GBQ0"/>
<name>A0A6A4GBQ0_9AGAR</name>
<dbReference type="OrthoDB" id="1728974at2759"/>
<evidence type="ECO:0000313" key="3">
    <source>
        <dbReference type="Proteomes" id="UP000799118"/>
    </source>
</evidence>
<gene>
    <name evidence="2" type="ORF">BT96DRAFT_951746</name>
</gene>
<dbReference type="EMBL" id="ML770814">
    <property type="protein sequence ID" value="KAE9382962.1"/>
    <property type="molecule type" value="Genomic_DNA"/>
</dbReference>
<evidence type="ECO:0000256" key="1">
    <source>
        <dbReference type="SAM" id="MobiDB-lite"/>
    </source>
</evidence>